<evidence type="ECO:0000256" key="1">
    <source>
        <dbReference type="ARBA" id="ARBA00022801"/>
    </source>
</evidence>
<evidence type="ECO:0000313" key="4">
    <source>
        <dbReference type="Proteomes" id="UP000035352"/>
    </source>
</evidence>
<dbReference type="PANTHER" id="PTHR43798:SF31">
    <property type="entry name" value="AB HYDROLASE SUPERFAMILY PROTEIN YCLE"/>
    <property type="match status" value="1"/>
</dbReference>
<dbReference type="Pfam" id="PF12697">
    <property type="entry name" value="Abhydrolase_6"/>
    <property type="match status" value="1"/>
</dbReference>
<dbReference type="Proteomes" id="UP000035352">
    <property type="component" value="Chromosome"/>
</dbReference>
<feature type="domain" description="AB hydrolase-1" evidence="2">
    <location>
        <begin position="26"/>
        <end position="262"/>
    </location>
</feature>
<reference evidence="3 4" key="1">
    <citation type="submission" date="2015-05" db="EMBL/GenBank/DDBJ databases">
        <authorList>
            <person name="Tang B."/>
            <person name="Yu Y."/>
        </authorList>
    </citation>
    <scope>NUCLEOTIDE SEQUENCE [LARGE SCALE GENOMIC DNA]</scope>
    <source>
        <strain evidence="3 4">DSM 7029</strain>
    </source>
</reference>
<dbReference type="AlphaFoldDB" id="A0A0G3BKC7"/>
<dbReference type="OrthoDB" id="5297561at2"/>
<dbReference type="STRING" id="413882.AAW51_1757"/>
<dbReference type="PANTHER" id="PTHR43798">
    <property type="entry name" value="MONOACYLGLYCEROL LIPASE"/>
    <property type="match status" value="1"/>
</dbReference>
<proteinExistence type="predicted"/>
<organism evidence="3 4">
    <name type="scientific">Caldimonas brevitalea</name>
    <dbReference type="NCBI Taxonomy" id="413882"/>
    <lineage>
        <taxon>Bacteria</taxon>
        <taxon>Pseudomonadati</taxon>
        <taxon>Pseudomonadota</taxon>
        <taxon>Betaproteobacteria</taxon>
        <taxon>Burkholderiales</taxon>
        <taxon>Sphaerotilaceae</taxon>
        <taxon>Caldimonas</taxon>
    </lineage>
</organism>
<sequence>MTFDLDGRAAYAYTGGRPFDPALPCVVLIHGALNDHSVWSLQSRYLAHHGHGVLAVDLPGHGRSDGPALPDVASLAAWIESLLTVVGAARAALVGHSMGSLVALEAAALLGERATALVMVGTTYPMKVSSALLDTARATPERAIDQVNAYSHSTLAPKPSAPGPGSWLHGASRALMRRLQADHTARYGANLFHHDFGVCDRYTGGEVAAARLRCPVRLVLGEQDQMTSPKAAASLAGLLRADVVRLPAGHALMAEAPDGVLNAIKSFLPLPQEA</sequence>
<dbReference type="SUPFAM" id="SSF53474">
    <property type="entry name" value="alpha/beta-Hydrolases"/>
    <property type="match status" value="1"/>
</dbReference>
<dbReference type="KEGG" id="pbh:AAW51_1757"/>
<dbReference type="RefSeq" id="WP_047194308.1">
    <property type="nucleotide sequence ID" value="NZ_CP011371.1"/>
</dbReference>
<gene>
    <name evidence="3" type="ORF">AAW51_1757</name>
</gene>
<dbReference type="Gene3D" id="3.40.50.1820">
    <property type="entry name" value="alpha/beta hydrolase"/>
    <property type="match status" value="1"/>
</dbReference>
<dbReference type="InterPro" id="IPR029058">
    <property type="entry name" value="AB_hydrolase_fold"/>
</dbReference>
<dbReference type="GO" id="GO:0016020">
    <property type="term" value="C:membrane"/>
    <property type="evidence" value="ECO:0007669"/>
    <property type="project" value="TreeGrafter"/>
</dbReference>
<dbReference type="InterPro" id="IPR050266">
    <property type="entry name" value="AB_hydrolase_sf"/>
</dbReference>
<protein>
    <submittedName>
        <fullName evidence="3">Alpha/beta hydrolase</fullName>
    </submittedName>
</protein>
<keyword evidence="1 3" id="KW-0378">Hydrolase</keyword>
<keyword evidence="4" id="KW-1185">Reference proteome</keyword>
<evidence type="ECO:0000313" key="3">
    <source>
        <dbReference type="EMBL" id="AKJ28448.1"/>
    </source>
</evidence>
<accession>A0A0G3BKC7</accession>
<dbReference type="GO" id="GO:0016787">
    <property type="term" value="F:hydrolase activity"/>
    <property type="evidence" value="ECO:0007669"/>
    <property type="project" value="UniProtKB-KW"/>
</dbReference>
<dbReference type="PRINTS" id="PR00412">
    <property type="entry name" value="EPOXHYDRLASE"/>
</dbReference>
<evidence type="ECO:0000259" key="2">
    <source>
        <dbReference type="Pfam" id="PF12697"/>
    </source>
</evidence>
<name>A0A0G3BKC7_9BURK</name>
<dbReference type="InterPro" id="IPR000639">
    <property type="entry name" value="Epox_hydrolase-like"/>
</dbReference>
<dbReference type="InterPro" id="IPR000073">
    <property type="entry name" value="AB_hydrolase_1"/>
</dbReference>
<dbReference type="EMBL" id="CP011371">
    <property type="protein sequence ID" value="AKJ28448.1"/>
    <property type="molecule type" value="Genomic_DNA"/>
</dbReference>